<proteinExistence type="predicted"/>
<keyword evidence="2" id="KW-1185">Reference proteome</keyword>
<evidence type="ECO:0000313" key="1">
    <source>
        <dbReference type="EMBL" id="GIY96021.1"/>
    </source>
</evidence>
<name>A0AAV4XLH3_CAEEX</name>
<dbReference type="EMBL" id="BPLR01017993">
    <property type="protein sequence ID" value="GIY96021.1"/>
    <property type="molecule type" value="Genomic_DNA"/>
</dbReference>
<feature type="non-terminal residue" evidence="1">
    <location>
        <position position="1"/>
    </location>
</feature>
<dbReference type="Proteomes" id="UP001054945">
    <property type="component" value="Unassembled WGS sequence"/>
</dbReference>
<reference evidence="1 2" key="1">
    <citation type="submission" date="2021-06" db="EMBL/GenBank/DDBJ databases">
        <title>Caerostris extrusa draft genome.</title>
        <authorList>
            <person name="Kono N."/>
            <person name="Arakawa K."/>
        </authorList>
    </citation>
    <scope>NUCLEOTIDE SEQUENCE [LARGE SCALE GENOMIC DNA]</scope>
</reference>
<comment type="caution">
    <text evidence="1">The sequence shown here is derived from an EMBL/GenBank/DDBJ whole genome shotgun (WGS) entry which is preliminary data.</text>
</comment>
<organism evidence="1 2">
    <name type="scientific">Caerostris extrusa</name>
    <name type="common">Bark spider</name>
    <name type="synonym">Caerostris bankana</name>
    <dbReference type="NCBI Taxonomy" id="172846"/>
    <lineage>
        <taxon>Eukaryota</taxon>
        <taxon>Metazoa</taxon>
        <taxon>Ecdysozoa</taxon>
        <taxon>Arthropoda</taxon>
        <taxon>Chelicerata</taxon>
        <taxon>Arachnida</taxon>
        <taxon>Araneae</taxon>
        <taxon>Araneomorphae</taxon>
        <taxon>Entelegynae</taxon>
        <taxon>Araneoidea</taxon>
        <taxon>Araneidae</taxon>
        <taxon>Caerostris</taxon>
    </lineage>
</organism>
<sequence>TILSVKITLEFWNPLLQARLVIQCNTAALGLRNSNCNSLLYLPEPSLSVKITLEFWNPLLQARLVIQCNTAALGLRNSNCNFTFCTFQNHPERENHVGILESTTTGLTRNSV</sequence>
<dbReference type="AlphaFoldDB" id="A0AAV4XLH3"/>
<protein>
    <submittedName>
        <fullName evidence="1">Uncharacterized protein</fullName>
    </submittedName>
</protein>
<gene>
    <name evidence="1" type="ORF">CEXT_725361</name>
</gene>
<evidence type="ECO:0000313" key="2">
    <source>
        <dbReference type="Proteomes" id="UP001054945"/>
    </source>
</evidence>
<accession>A0AAV4XLH3</accession>